<dbReference type="AlphaFoldDB" id="A0A0U3QP66"/>
<accession>A0A0U3QP66</accession>
<dbReference type="SUPFAM" id="SSF55298">
    <property type="entry name" value="YjgF-like"/>
    <property type="match status" value="1"/>
</dbReference>
<dbReference type="EMBL" id="CP013747">
    <property type="protein sequence ID" value="ALV41397.1"/>
    <property type="molecule type" value="Genomic_DNA"/>
</dbReference>
<dbReference type="PANTHER" id="PTHR11803:SF39">
    <property type="entry name" value="2-IMINOBUTANOATE_2-IMINOPROPANOATE DEAMINASE"/>
    <property type="match status" value="1"/>
</dbReference>
<dbReference type="STRING" id="121292.AU252_09745"/>
<sequence>MGQNVLAPVPELTNAPDLTPPLGHYSHVSVVGGTAYISGQLPVNAQGTPITDQPFEAQVEQTLSNMDSCLAAVGVDRSALVQVRVYVTDIQAWGAFDKIYSSWIGSHCPARAVAGVKELHFGAAVEVEAIAVTRDTL</sequence>
<gene>
    <name evidence="1" type="ORF">AU252_09745</name>
</gene>
<organism evidence="1">
    <name type="scientific">Pseudarthrobacter sulfonivorans</name>
    <dbReference type="NCBI Taxonomy" id="121292"/>
    <lineage>
        <taxon>Bacteria</taxon>
        <taxon>Bacillati</taxon>
        <taxon>Actinomycetota</taxon>
        <taxon>Actinomycetes</taxon>
        <taxon>Micrococcales</taxon>
        <taxon>Micrococcaceae</taxon>
        <taxon>Pseudarthrobacter</taxon>
    </lineage>
</organism>
<dbReference type="Pfam" id="PF01042">
    <property type="entry name" value="Ribonuc_L-PSP"/>
    <property type="match status" value="1"/>
</dbReference>
<evidence type="ECO:0000313" key="1">
    <source>
        <dbReference type="EMBL" id="ALV41397.1"/>
    </source>
</evidence>
<evidence type="ECO:0000313" key="2">
    <source>
        <dbReference type="Proteomes" id="UP000065151"/>
    </source>
</evidence>
<dbReference type="KEGG" id="psul:AU252_09745"/>
<dbReference type="PANTHER" id="PTHR11803">
    <property type="entry name" value="2-IMINOBUTANOATE/2-IMINOPROPANOATE DEAMINASE RIDA"/>
    <property type="match status" value="1"/>
</dbReference>
<dbReference type="GO" id="GO:0005829">
    <property type="term" value="C:cytosol"/>
    <property type="evidence" value="ECO:0007669"/>
    <property type="project" value="TreeGrafter"/>
</dbReference>
<dbReference type="InterPro" id="IPR006175">
    <property type="entry name" value="YjgF/YER057c/UK114"/>
</dbReference>
<dbReference type="CDD" id="cd00448">
    <property type="entry name" value="YjgF_YER057c_UK114_family"/>
    <property type="match status" value="1"/>
</dbReference>
<dbReference type="Proteomes" id="UP000065151">
    <property type="component" value="Chromosome"/>
</dbReference>
<dbReference type="RefSeq" id="WP_058930540.1">
    <property type="nucleotide sequence ID" value="NZ_CP013747.1"/>
</dbReference>
<reference evidence="1 2" key="1">
    <citation type="submission" date="2015-12" db="EMBL/GenBank/DDBJ databases">
        <authorList>
            <person name="Shamseldin A."/>
            <person name="Moawad H."/>
            <person name="Abd El-Rahim W.M."/>
            <person name="Sadowsky M.J."/>
        </authorList>
    </citation>
    <scope>NUCLEOTIDE SEQUENCE [LARGE SCALE GENOMIC DNA]</scope>
    <source>
        <strain evidence="1 2">Ar51</strain>
    </source>
</reference>
<dbReference type="Gene3D" id="3.30.1330.40">
    <property type="entry name" value="RutC-like"/>
    <property type="match status" value="1"/>
</dbReference>
<dbReference type="GO" id="GO:0019239">
    <property type="term" value="F:deaminase activity"/>
    <property type="evidence" value="ECO:0007669"/>
    <property type="project" value="TreeGrafter"/>
</dbReference>
<protein>
    <submittedName>
        <fullName evidence="1">Enamine deaminase RidA</fullName>
    </submittedName>
</protein>
<dbReference type="InterPro" id="IPR035959">
    <property type="entry name" value="RutC-like_sf"/>
</dbReference>
<name>A0A0U3QP66_9MICC</name>
<proteinExistence type="predicted"/>